<feature type="coiled-coil region" evidence="1">
    <location>
        <begin position="57"/>
        <end position="84"/>
    </location>
</feature>
<name>S7XJF6_SPRLO</name>
<proteinExistence type="predicted"/>
<dbReference type="EMBL" id="ATCN01000383">
    <property type="protein sequence ID" value="EPR79154.1"/>
    <property type="molecule type" value="Genomic_DNA"/>
</dbReference>
<dbReference type="Proteomes" id="UP000014978">
    <property type="component" value="Unassembled WGS sequence"/>
</dbReference>
<sequence length="169" mass="19992">MNNNLKRINNIIKGFPKISALPKLNKLYTPRTLLLLEKKKIMHNLLEPISLLVDHLTILLTKENNELEEKYKYLKNENEIINKSLNDVLSSQKYMENNNLYEEINRIKSLSRLDDRININRENINGLNVEDIMGNEIERYVVNKIVEMDGYKITDEEIKAKENFVKRYA</sequence>
<dbReference type="VEuPathDB" id="MicrosporidiaDB:SLOPH_2561"/>
<reference evidence="3" key="1">
    <citation type="journal article" date="2013" name="PLoS Genet.">
        <title>The genome of Spraguea lophii and the basis of host-microsporidian interactions.</title>
        <authorList>
            <person name="Campbell S.E."/>
            <person name="Williams T.A."/>
            <person name="Yousuf A."/>
            <person name="Soanes D.M."/>
            <person name="Paszkiewicz K.H."/>
            <person name="Williams B.A.P."/>
        </authorList>
    </citation>
    <scope>NUCLEOTIDE SEQUENCE [LARGE SCALE GENOMIC DNA]</scope>
    <source>
        <strain evidence="3">42_110</strain>
    </source>
</reference>
<gene>
    <name evidence="2" type="ORF">SLOPH_2561</name>
</gene>
<organism evidence="2 3">
    <name type="scientific">Spraguea lophii (strain 42_110)</name>
    <name type="common">Microsporidian parasite</name>
    <dbReference type="NCBI Taxonomy" id="1358809"/>
    <lineage>
        <taxon>Eukaryota</taxon>
        <taxon>Fungi</taxon>
        <taxon>Fungi incertae sedis</taxon>
        <taxon>Microsporidia</taxon>
        <taxon>Spragueidae</taxon>
        <taxon>Spraguea</taxon>
    </lineage>
</organism>
<evidence type="ECO:0000313" key="3">
    <source>
        <dbReference type="Proteomes" id="UP000014978"/>
    </source>
</evidence>
<protein>
    <submittedName>
        <fullName evidence="2">Uncharacterized protein</fullName>
    </submittedName>
</protein>
<keyword evidence="1" id="KW-0175">Coiled coil</keyword>
<evidence type="ECO:0000256" key="1">
    <source>
        <dbReference type="SAM" id="Coils"/>
    </source>
</evidence>
<evidence type="ECO:0000313" key="2">
    <source>
        <dbReference type="EMBL" id="EPR79154.1"/>
    </source>
</evidence>
<dbReference type="InParanoid" id="S7XJF6"/>
<accession>S7XJF6</accession>
<dbReference type="AlphaFoldDB" id="S7XJF6"/>
<comment type="caution">
    <text evidence="2">The sequence shown here is derived from an EMBL/GenBank/DDBJ whole genome shotgun (WGS) entry which is preliminary data.</text>
</comment>
<dbReference type="HOGENOM" id="CLU_1579526_0_0_1"/>
<keyword evidence="3" id="KW-1185">Reference proteome</keyword>